<dbReference type="EMBL" id="RKQG01000006">
    <property type="protein sequence ID" value="RPE26616.1"/>
    <property type="molecule type" value="Genomic_DNA"/>
</dbReference>
<accession>A0A3N4R210</accession>
<keyword evidence="1" id="KW-0472">Membrane</keyword>
<feature type="transmembrane region" description="Helical" evidence="1">
    <location>
        <begin position="83"/>
        <end position="104"/>
    </location>
</feature>
<keyword evidence="3" id="KW-1185">Reference proteome</keyword>
<sequence length="191" mass="18886">MRQHLGTDPDTTSVYTPTILTAAFPAPLAHQVPAPVHMTVQNVVLADGSTVSAYVPATPAAPAHLAAHRPAYRPVEDPAVMRSLAGGALLAGGGVGAWGLGSLVESVGALLVDLGQVAASAGGTVLGLALLAALVKRLASAASTGPGALAAGTAGAAPGAVTTTVTVAPQQVIQARRVRIKNLNATQNFDL</sequence>
<comment type="caution">
    <text evidence="2">The sequence shown here is derived from an EMBL/GenBank/DDBJ whole genome shotgun (WGS) entry which is preliminary data.</text>
</comment>
<evidence type="ECO:0000313" key="2">
    <source>
        <dbReference type="EMBL" id="RPE26616.1"/>
    </source>
</evidence>
<evidence type="ECO:0000256" key="1">
    <source>
        <dbReference type="SAM" id="Phobius"/>
    </source>
</evidence>
<dbReference type="Proteomes" id="UP000266906">
    <property type="component" value="Unassembled WGS sequence"/>
</dbReference>
<feature type="transmembrane region" description="Helical" evidence="1">
    <location>
        <begin position="116"/>
        <end position="135"/>
    </location>
</feature>
<evidence type="ECO:0000313" key="3">
    <source>
        <dbReference type="Proteomes" id="UP000266906"/>
    </source>
</evidence>
<dbReference type="RefSeq" id="WP_162871825.1">
    <property type="nucleotide sequence ID" value="NZ_RKQG01000006.1"/>
</dbReference>
<keyword evidence="1" id="KW-0812">Transmembrane</keyword>
<name>A0A3N4R210_9ACTN</name>
<organism evidence="2 3">
    <name type="scientific">Kitasatospora cineracea</name>
    <dbReference type="NCBI Taxonomy" id="88074"/>
    <lineage>
        <taxon>Bacteria</taxon>
        <taxon>Bacillati</taxon>
        <taxon>Actinomycetota</taxon>
        <taxon>Actinomycetes</taxon>
        <taxon>Kitasatosporales</taxon>
        <taxon>Streptomycetaceae</taxon>
        <taxon>Kitasatospora</taxon>
    </lineage>
</organism>
<gene>
    <name evidence="2" type="ORF">EDD38_7677</name>
</gene>
<reference evidence="2 3" key="1">
    <citation type="submission" date="2018-11" db="EMBL/GenBank/DDBJ databases">
        <title>Sequencing the genomes of 1000 actinobacteria strains.</title>
        <authorList>
            <person name="Klenk H.-P."/>
        </authorList>
    </citation>
    <scope>NUCLEOTIDE SEQUENCE [LARGE SCALE GENOMIC DNA]</scope>
    <source>
        <strain evidence="2 3">DSM 44781</strain>
    </source>
</reference>
<dbReference type="AlphaFoldDB" id="A0A3N4R210"/>
<proteinExistence type="predicted"/>
<protein>
    <submittedName>
        <fullName evidence="2">Uncharacterized protein</fullName>
    </submittedName>
</protein>
<keyword evidence="1" id="KW-1133">Transmembrane helix</keyword>